<evidence type="ECO:0000313" key="3">
    <source>
        <dbReference type="EMBL" id="KAH7427912.1"/>
    </source>
</evidence>
<dbReference type="OMA" id="SIDCNIG"/>
<dbReference type="SMART" id="SM00028">
    <property type="entry name" value="TPR"/>
    <property type="match status" value="9"/>
</dbReference>
<organism evidence="3 4">
    <name type="scientific">Ceratopteris richardii</name>
    <name type="common">Triangle waterfern</name>
    <dbReference type="NCBI Taxonomy" id="49495"/>
    <lineage>
        <taxon>Eukaryota</taxon>
        <taxon>Viridiplantae</taxon>
        <taxon>Streptophyta</taxon>
        <taxon>Embryophyta</taxon>
        <taxon>Tracheophyta</taxon>
        <taxon>Polypodiopsida</taxon>
        <taxon>Polypodiidae</taxon>
        <taxon>Polypodiales</taxon>
        <taxon>Pteridineae</taxon>
        <taxon>Pteridaceae</taxon>
        <taxon>Parkerioideae</taxon>
        <taxon>Ceratopteris</taxon>
    </lineage>
</organism>
<name>A0A8T2TYC6_CERRI</name>
<feature type="compositionally biased region" description="Low complexity" evidence="2">
    <location>
        <begin position="80"/>
        <end position="98"/>
    </location>
</feature>
<feature type="compositionally biased region" description="Polar residues" evidence="2">
    <location>
        <begin position="62"/>
        <end position="79"/>
    </location>
</feature>
<dbReference type="AlphaFoldDB" id="A0A8T2TYC6"/>
<dbReference type="Pfam" id="PF13424">
    <property type="entry name" value="TPR_12"/>
    <property type="match status" value="2"/>
</dbReference>
<reference evidence="3" key="1">
    <citation type="submission" date="2021-08" db="EMBL/GenBank/DDBJ databases">
        <title>WGS assembly of Ceratopteris richardii.</title>
        <authorList>
            <person name="Marchant D.B."/>
            <person name="Chen G."/>
            <person name="Jenkins J."/>
            <person name="Shu S."/>
            <person name="Leebens-Mack J."/>
            <person name="Grimwood J."/>
            <person name="Schmutz J."/>
            <person name="Soltis P."/>
            <person name="Soltis D."/>
            <person name="Chen Z.-H."/>
        </authorList>
    </citation>
    <scope>NUCLEOTIDE SEQUENCE</scope>
    <source>
        <strain evidence="3">Whitten #5841</strain>
        <tissue evidence="3">Leaf</tissue>
    </source>
</reference>
<gene>
    <name evidence="3" type="ORF">KP509_10G066700</name>
</gene>
<dbReference type="EMBL" id="CM035415">
    <property type="protein sequence ID" value="KAH7427912.1"/>
    <property type="molecule type" value="Genomic_DNA"/>
</dbReference>
<dbReference type="PROSITE" id="PS50005">
    <property type="entry name" value="TPR"/>
    <property type="match status" value="1"/>
</dbReference>
<feature type="region of interest" description="Disordered" evidence="2">
    <location>
        <begin position="1"/>
        <end position="146"/>
    </location>
</feature>
<feature type="compositionally biased region" description="Low complexity" evidence="2">
    <location>
        <begin position="23"/>
        <end position="50"/>
    </location>
</feature>
<dbReference type="InterPro" id="IPR011990">
    <property type="entry name" value="TPR-like_helical_dom_sf"/>
</dbReference>
<feature type="repeat" description="TPR" evidence="1">
    <location>
        <begin position="414"/>
        <end position="447"/>
    </location>
</feature>
<sequence>MDQASRRDGAASAPQSPRRKVDGSLSKYSSKSGRASSYNSSNMSSQQPSANPVKKFAPASLGRSSFRTAPSSPARQQPMSPNSKSSKNKISSNTKSTNDFSPRSAEDASRCSTEKVSRNITLEKWKMSRSSHASQQHRKSNSNESGMTCSDYLPYMEDDALSNASSIDQLGPLFLKLASAMHLSGENPQKALECASRAAKLLERVASGRPNYELMMSLHILAAIHCRLGQWEAAVSVLQRAISVPFVPDNMDHALAAYAGNMQLGDALVMLGQQGSALASYHRAYDIQVRILGDMDPQVAETCSYLAEAHLQVCNGQSSDLPLYKIVSHILMWTFDLLFFLILQALQFEEAADFCNHALLIHREHRKPGSLEEAMDRRLMALILSGKGDYEAALEQLILANAAFAHHSKDADVASVDLTIGEMYVALGKYDEAVFSYQKALSLMKSVFGDGHIRVASVYVSLAEQYLKTGKHREAKANCENALRIYGRQNAGHSEVDLATGLTEIASVYESMNEREQAIMFLQRAHDILEVLPGHQSAVAGIEGQIGVMYYLLGRYEEAFMAFKNVISKLRAAGEGRSSVLAILLNQMGLACIGLGEIWHSAGLFEESKSIFEEILGTIHADTLAIASNLAGAYDALGRSEEAIDLLEKILEVKEERLGTVHPEVEAERHRLMQLLREAGRDRVRKTNTLEELLLLNTKKMQKEHQISSNTA</sequence>
<dbReference type="PANTHER" id="PTHR46284:SF5">
    <property type="entry name" value="PROTEIN KINESIN LIGHT CHAIN-RELATED 3"/>
    <property type="match status" value="1"/>
</dbReference>
<feature type="compositionally biased region" description="Basic and acidic residues" evidence="2">
    <location>
        <begin position="104"/>
        <end position="126"/>
    </location>
</feature>
<keyword evidence="1" id="KW-0802">TPR repeat</keyword>
<accession>A0A8T2TYC6</accession>
<dbReference type="SUPFAM" id="SSF48452">
    <property type="entry name" value="TPR-like"/>
    <property type="match status" value="3"/>
</dbReference>
<dbReference type="InterPro" id="IPR019734">
    <property type="entry name" value="TPR_rpt"/>
</dbReference>
<dbReference type="Gene3D" id="1.25.40.10">
    <property type="entry name" value="Tetratricopeptide repeat domain"/>
    <property type="match status" value="4"/>
</dbReference>
<evidence type="ECO:0000313" key="4">
    <source>
        <dbReference type="Proteomes" id="UP000825935"/>
    </source>
</evidence>
<evidence type="ECO:0000256" key="2">
    <source>
        <dbReference type="SAM" id="MobiDB-lite"/>
    </source>
</evidence>
<keyword evidence="4" id="KW-1185">Reference proteome</keyword>
<dbReference type="Proteomes" id="UP000825935">
    <property type="component" value="Chromosome 10"/>
</dbReference>
<evidence type="ECO:0000256" key="1">
    <source>
        <dbReference type="PROSITE-ProRule" id="PRU00339"/>
    </source>
</evidence>
<protein>
    <recommendedName>
        <fullName evidence="5">Kinesin light chain</fullName>
    </recommendedName>
</protein>
<dbReference type="PANTHER" id="PTHR46284">
    <property type="entry name" value="PROTEIN KINESIN LIGHT CHAIN-RELATED 3"/>
    <property type="match status" value="1"/>
</dbReference>
<evidence type="ECO:0008006" key="5">
    <source>
        <dbReference type="Google" id="ProtNLM"/>
    </source>
</evidence>
<comment type="caution">
    <text evidence="3">The sequence shown here is derived from an EMBL/GenBank/DDBJ whole genome shotgun (WGS) entry which is preliminary data.</text>
</comment>
<dbReference type="Pfam" id="PF13176">
    <property type="entry name" value="TPR_7"/>
    <property type="match status" value="1"/>
</dbReference>
<proteinExistence type="predicted"/>
<dbReference type="OrthoDB" id="5986190at2759"/>